<dbReference type="InterPro" id="IPR001343">
    <property type="entry name" value="Hemolysn_Ca-bd"/>
</dbReference>
<evidence type="ECO:0008006" key="4">
    <source>
        <dbReference type="Google" id="ProtNLM"/>
    </source>
</evidence>
<keyword evidence="1" id="KW-0106">Calcium</keyword>
<dbReference type="InterPro" id="IPR018511">
    <property type="entry name" value="Hemolysin-typ_Ca-bd_CS"/>
</dbReference>
<dbReference type="GO" id="GO:0005509">
    <property type="term" value="F:calcium ion binding"/>
    <property type="evidence" value="ECO:0007669"/>
    <property type="project" value="InterPro"/>
</dbReference>
<dbReference type="PRINTS" id="PR00313">
    <property type="entry name" value="CABNDNGRPT"/>
</dbReference>
<dbReference type="AlphaFoldDB" id="A0A7W5EXQ6"/>
<keyword evidence="3" id="KW-1185">Reference proteome</keyword>
<organism evidence="2 3">
    <name type="scientific">Halomonas stenophila</name>
    <dbReference type="NCBI Taxonomy" id="795312"/>
    <lineage>
        <taxon>Bacteria</taxon>
        <taxon>Pseudomonadati</taxon>
        <taxon>Pseudomonadota</taxon>
        <taxon>Gammaproteobacteria</taxon>
        <taxon>Oceanospirillales</taxon>
        <taxon>Halomonadaceae</taxon>
        <taxon>Halomonas</taxon>
    </lineage>
</organism>
<dbReference type="SUPFAM" id="SSF51120">
    <property type="entry name" value="beta-Roll"/>
    <property type="match status" value="1"/>
</dbReference>
<reference evidence="2 3" key="1">
    <citation type="submission" date="2020-08" db="EMBL/GenBank/DDBJ databases">
        <title>Genomic Encyclopedia of Type Strains, Phase III (KMG-III): the genomes of soil and plant-associated and newly described type strains.</title>
        <authorList>
            <person name="Whitman W."/>
        </authorList>
    </citation>
    <scope>NUCLEOTIDE SEQUENCE [LARGE SCALE GENOMIC DNA]</scope>
    <source>
        <strain evidence="2 3">CECT 7744</strain>
    </source>
</reference>
<dbReference type="Proteomes" id="UP000518892">
    <property type="component" value="Unassembled WGS sequence"/>
</dbReference>
<evidence type="ECO:0000256" key="1">
    <source>
        <dbReference type="ARBA" id="ARBA00022837"/>
    </source>
</evidence>
<protein>
    <recommendedName>
        <fullName evidence="4">Calcium-binding protein</fullName>
    </recommendedName>
</protein>
<accession>A0A7W5EXQ6</accession>
<dbReference type="NCBIfam" id="TIGR03661">
    <property type="entry name" value="T1SS_VCA0849"/>
    <property type="match status" value="1"/>
</dbReference>
<comment type="caution">
    <text evidence="2">The sequence shown here is derived from an EMBL/GenBank/DDBJ whole genome shotgun (WGS) entry which is preliminary data.</text>
</comment>
<name>A0A7W5EXQ6_9GAMM</name>
<dbReference type="Pfam" id="PF00353">
    <property type="entry name" value="HemolysinCabind"/>
    <property type="match status" value="1"/>
</dbReference>
<dbReference type="InterPro" id="IPR011049">
    <property type="entry name" value="Serralysin-like_metalloprot_C"/>
</dbReference>
<dbReference type="Gene3D" id="2.150.10.10">
    <property type="entry name" value="Serralysin-like metalloprotease, C-terminal"/>
    <property type="match status" value="1"/>
</dbReference>
<gene>
    <name evidence="2" type="ORF">FHR97_003823</name>
</gene>
<dbReference type="EMBL" id="JACHXR010000018">
    <property type="protein sequence ID" value="MBB3232942.1"/>
    <property type="molecule type" value="Genomic_DNA"/>
</dbReference>
<dbReference type="RefSeq" id="WP_183385364.1">
    <property type="nucleotide sequence ID" value="NZ_JACHXR010000018.1"/>
</dbReference>
<dbReference type="InterPro" id="IPR019960">
    <property type="entry name" value="T1SS_VCA0849"/>
</dbReference>
<evidence type="ECO:0000313" key="2">
    <source>
        <dbReference type="EMBL" id="MBB3232942.1"/>
    </source>
</evidence>
<evidence type="ECO:0000313" key="3">
    <source>
        <dbReference type="Proteomes" id="UP000518892"/>
    </source>
</evidence>
<proteinExistence type="predicted"/>
<sequence length="725" mass="75876">MVIWQSYNQDGSNYGIYGQRYAADGTAAEGEFQVNTFNFSSQSTPSVAALADGGFVVSWHSNGQDGSGWGIYGQRYAADGTTVAGEFQINTYTTSTQANPSVAALDDGGFVVTWESWEQDGYLSGIYGQRYDVEGNTVGVEQYLHASTLSSQSQSKVVELSDGTIAMAFLDSSEGLVVSLDGEAPAIGGETASFAADDAVTSTSPYSKGLPVPGKHITPLADGGYVVTWVSYDQDGSQYGVYGQRYAADGTAVTGEFRVNTTTTANQYYPSVASLADGGFVMTWSSYDQDGSGYGIYGQRYDAYGTAVGSEFQINTYSVDDQRYSSVAALEDGGFMVTWSSDGQDGFGYGIYGQRFADDGTAVEGEFQVNATTASNQLRSSVVSLADGGFLVTWESSGQDGSGWGIYGQRYAADGTTVAGEFQINTYTSSTQASPSVAALVDGGFVVTWQSFGQDGSNNGIYGQRYAADGTTVGGEFQVNTYTTGNQVWPSVASLADGGFVVSWGSQDQDGSEYGIYGQRYDADGMAVGPEFRLSQEVSGQQASPSIVELAGGSLALAYQEGNQIAVRHLVDLNQEIAISKDITGTEGNDTLIGSDVADTLDGASGDDSLTGGAGDDTLTGGTGNNRFIFEPVDDLGVDTLLDFTMGSGEDADVLVVAPLLQGYDPQTSTLADFVQVREENGDSVVSVDRDGAGEAYAAEDVAVLVGVSGIDADALLANQNLELL</sequence>
<dbReference type="PROSITE" id="PS00330">
    <property type="entry name" value="HEMOLYSIN_CALCIUM"/>
    <property type="match status" value="1"/>
</dbReference>